<evidence type="ECO:0000313" key="3">
    <source>
        <dbReference type="Proteomes" id="UP000276215"/>
    </source>
</evidence>
<dbReference type="AlphaFoldDB" id="A0A3N4JG99"/>
<reference evidence="2 3" key="1">
    <citation type="journal article" date="2018" name="Nat. Ecol. Evol.">
        <title>Pezizomycetes genomes reveal the molecular basis of ectomycorrhizal truffle lifestyle.</title>
        <authorList>
            <person name="Murat C."/>
            <person name="Payen T."/>
            <person name="Noel B."/>
            <person name="Kuo A."/>
            <person name="Morin E."/>
            <person name="Chen J."/>
            <person name="Kohler A."/>
            <person name="Krizsan K."/>
            <person name="Balestrini R."/>
            <person name="Da Silva C."/>
            <person name="Montanini B."/>
            <person name="Hainaut M."/>
            <person name="Levati E."/>
            <person name="Barry K.W."/>
            <person name="Belfiori B."/>
            <person name="Cichocki N."/>
            <person name="Clum A."/>
            <person name="Dockter R.B."/>
            <person name="Fauchery L."/>
            <person name="Guy J."/>
            <person name="Iotti M."/>
            <person name="Le Tacon F."/>
            <person name="Lindquist E.A."/>
            <person name="Lipzen A."/>
            <person name="Malagnac F."/>
            <person name="Mello A."/>
            <person name="Molinier V."/>
            <person name="Miyauchi S."/>
            <person name="Poulain J."/>
            <person name="Riccioni C."/>
            <person name="Rubini A."/>
            <person name="Sitrit Y."/>
            <person name="Splivallo R."/>
            <person name="Traeger S."/>
            <person name="Wang M."/>
            <person name="Zifcakova L."/>
            <person name="Wipf D."/>
            <person name="Zambonelli A."/>
            <person name="Paolocci F."/>
            <person name="Nowrousian M."/>
            <person name="Ottonello S."/>
            <person name="Baldrian P."/>
            <person name="Spatafora J.W."/>
            <person name="Henrissat B."/>
            <person name="Nagy L.G."/>
            <person name="Aury J.M."/>
            <person name="Wincker P."/>
            <person name="Grigoriev I.V."/>
            <person name="Bonfante P."/>
            <person name="Martin F.M."/>
        </authorList>
    </citation>
    <scope>NUCLEOTIDE SEQUENCE [LARGE SCALE GENOMIC DNA]</scope>
    <source>
        <strain evidence="2 3">120613-1</strain>
    </source>
</reference>
<accession>A0A3N4JG99</accession>
<dbReference type="EMBL" id="ML120406">
    <property type="protein sequence ID" value="RPA97296.1"/>
    <property type="molecule type" value="Genomic_DNA"/>
</dbReference>
<feature type="region of interest" description="Disordered" evidence="1">
    <location>
        <begin position="1"/>
        <end position="31"/>
    </location>
</feature>
<protein>
    <submittedName>
        <fullName evidence="2">Uncharacterized protein</fullName>
    </submittedName>
</protein>
<dbReference type="Proteomes" id="UP000276215">
    <property type="component" value="Unassembled WGS sequence"/>
</dbReference>
<evidence type="ECO:0000256" key="1">
    <source>
        <dbReference type="SAM" id="MobiDB-lite"/>
    </source>
</evidence>
<evidence type="ECO:0000313" key="2">
    <source>
        <dbReference type="EMBL" id="RPA97296.1"/>
    </source>
</evidence>
<keyword evidence="3" id="KW-1185">Reference proteome</keyword>
<proteinExistence type="predicted"/>
<name>A0A3N4JG99_9PEZI</name>
<sequence>MECEGNVLWNGPRHSDPGSNKPDVLPSSGFRRVERNTRARVACYSECHRKLTASCMLLVTTALGLPPFVDYYHKLTLVPTGQNTKRSNFHKRHPIMRHSMIPKSMTASCRR</sequence>
<organism evidence="2 3">
    <name type="scientific">Choiromyces venosus 120613-1</name>
    <dbReference type="NCBI Taxonomy" id="1336337"/>
    <lineage>
        <taxon>Eukaryota</taxon>
        <taxon>Fungi</taxon>
        <taxon>Dikarya</taxon>
        <taxon>Ascomycota</taxon>
        <taxon>Pezizomycotina</taxon>
        <taxon>Pezizomycetes</taxon>
        <taxon>Pezizales</taxon>
        <taxon>Tuberaceae</taxon>
        <taxon>Choiromyces</taxon>
    </lineage>
</organism>
<gene>
    <name evidence="2" type="ORF">L873DRAFT_1146912</name>
</gene>